<keyword evidence="1" id="KW-1133">Transmembrane helix</keyword>
<dbReference type="Pfam" id="PF04531">
    <property type="entry name" value="Phage_holin_1"/>
    <property type="match status" value="1"/>
</dbReference>
<dbReference type="EMBL" id="WKKI01000002">
    <property type="protein sequence ID" value="MRX70835.1"/>
    <property type="molecule type" value="Genomic_DNA"/>
</dbReference>
<comment type="caution">
    <text evidence="2">The sequence shown here is derived from an EMBL/GenBank/DDBJ whole genome shotgun (WGS) entry which is preliminary data.</text>
</comment>
<name>A0A7X2LVW8_9BACI</name>
<organism evidence="2 3">
    <name type="scientific">Metabacillus lacus</name>
    <dbReference type="NCBI Taxonomy" id="1983721"/>
    <lineage>
        <taxon>Bacteria</taxon>
        <taxon>Bacillati</taxon>
        <taxon>Bacillota</taxon>
        <taxon>Bacilli</taxon>
        <taxon>Bacillales</taxon>
        <taxon>Bacillaceae</taxon>
        <taxon>Metabacillus</taxon>
    </lineage>
</organism>
<accession>A0A7X2LVW8</accession>
<protein>
    <submittedName>
        <fullName evidence="2">Phage holin</fullName>
    </submittedName>
</protein>
<evidence type="ECO:0000256" key="1">
    <source>
        <dbReference type="SAM" id="Phobius"/>
    </source>
</evidence>
<dbReference type="NCBIfam" id="TIGR01598">
    <property type="entry name" value="holin_phiLC3"/>
    <property type="match status" value="1"/>
</dbReference>
<feature type="transmembrane region" description="Helical" evidence="1">
    <location>
        <begin position="50"/>
        <end position="67"/>
    </location>
</feature>
<sequence length="93" mass="10562">MINWKVRFNNKLWVVSFVSQLFILAQVLLVGAHAAGITDFQLTEAMRDWVYLLVNAIFGVLATLGVVQDPTTKGLQDSNRALKYDEPREGYYL</sequence>
<dbReference type="OrthoDB" id="3176072at2"/>
<gene>
    <name evidence="2" type="ORF">GJU40_01470</name>
</gene>
<keyword evidence="1" id="KW-0812">Transmembrane</keyword>
<dbReference type="Proteomes" id="UP000448867">
    <property type="component" value="Unassembled WGS sequence"/>
</dbReference>
<reference evidence="2 3" key="1">
    <citation type="submission" date="2019-11" db="EMBL/GenBank/DDBJ databases">
        <title>Bacillus lacus genome.</title>
        <authorList>
            <person name="Allen C.J."/>
            <person name="Newman J.D."/>
        </authorList>
    </citation>
    <scope>NUCLEOTIDE SEQUENCE [LARGE SCALE GENOMIC DNA]</scope>
    <source>
        <strain evidence="2 3">KCTC 33946</strain>
    </source>
</reference>
<dbReference type="AlphaFoldDB" id="A0A7X2LVW8"/>
<keyword evidence="1" id="KW-0472">Membrane</keyword>
<dbReference type="InterPro" id="IPR006485">
    <property type="entry name" value="Phage-like_holin"/>
</dbReference>
<evidence type="ECO:0000313" key="3">
    <source>
        <dbReference type="Proteomes" id="UP000448867"/>
    </source>
</evidence>
<keyword evidence="3" id="KW-1185">Reference proteome</keyword>
<proteinExistence type="predicted"/>
<dbReference type="RefSeq" id="WP_154305971.1">
    <property type="nucleotide sequence ID" value="NZ_WKKI01000002.1"/>
</dbReference>
<evidence type="ECO:0000313" key="2">
    <source>
        <dbReference type="EMBL" id="MRX70835.1"/>
    </source>
</evidence>